<dbReference type="PROSITE" id="PS51186">
    <property type="entry name" value="GNAT"/>
    <property type="match status" value="1"/>
</dbReference>
<evidence type="ECO:0000259" key="4">
    <source>
        <dbReference type="PROSITE" id="PS51186"/>
    </source>
</evidence>
<feature type="region of interest" description="Disordered" evidence="3">
    <location>
        <begin position="620"/>
        <end position="641"/>
    </location>
</feature>
<dbReference type="Gene3D" id="3.40.1080.10">
    <property type="entry name" value="Glutaconate Coenzyme A-transferase"/>
    <property type="match status" value="1"/>
</dbReference>
<accession>A0A562VJ33</accession>
<sequence>MNTLTELYRQKLKTADEAVCQIQSGWRVFVGSGCAVPQTLVAALCRNANRLHDLELIQLLSLGAADYIAEQNAGHFRHNSFFISENVRQAVCDGRADYTPIFLSEIPELIRNGQRGNQVALLQVSPPDKHGYCSMGTNVDIQRAALDRAKLVIAEVNCRMPRTHGDSYVHLSKIDFMVEIDQPILESEAKQPDEVELQIGYHISRLVENGSCLQMGIGTIPGTVLQFIADKRDLGIHTEMFSDALIPLIDGGNITNRLKQVCPGKTVTSFVMGSKTLYDFIDGNAGIEFHPSDFVNDPRVISRNDKVVAINSALQVDLTGQICADSIGYKFYSGIGGQVDFARGAAMSRGGKPIVAIRSTAKDGTISRIVHRIDDGAGVVTSRGDAHYVVSEYGIAYLHGKTIRERALALISIAHPDYRQELLDFVKKKHYVYEDEQVWQQALDQYPKEFEEQRQFGGTMMLVRPLKATDERTLQEFFYSHNPETIYNRYFGPKLQLAHLEAAKQVCVDYHSRMALAVFLQVDNAESIVAVARYAVNPRTNMAETAVVVHEAFRRLGLAQYLLRQLERYAISKGIEGFCSEILPTNEAMISYHRKLGHSLAYSQETDTYHMEFRFNKKHQKIETKSAGETGRRGSGSDFSG</sequence>
<gene>
    <name evidence="5" type="ORF">JN12_02913</name>
</gene>
<comment type="caution">
    <text evidence="5">The sequence shown here is derived from an EMBL/GenBank/DDBJ whole genome shotgun (WGS) entry which is preliminary data.</text>
</comment>
<evidence type="ECO:0000313" key="6">
    <source>
        <dbReference type="Proteomes" id="UP000319449"/>
    </source>
</evidence>
<dbReference type="RefSeq" id="WP_145024069.1">
    <property type="nucleotide sequence ID" value="NZ_VLLN01000019.1"/>
</dbReference>
<keyword evidence="5" id="KW-0378">Hydrolase</keyword>
<evidence type="ECO:0000313" key="5">
    <source>
        <dbReference type="EMBL" id="TWJ17794.1"/>
    </source>
</evidence>
<dbReference type="Gene3D" id="3.40.630.30">
    <property type="match status" value="1"/>
</dbReference>
<dbReference type="Proteomes" id="UP000319449">
    <property type="component" value="Unassembled WGS sequence"/>
</dbReference>
<dbReference type="OrthoDB" id="9801795at2"/>
<dbReference type="InterPro" id="IPR000182">
    <property type="entry name" value="GNAT_dom"/>
</dbReference>
<dbReference type="Pfam" id="PF13336">
    <property type="entry name" value="AcetylCoA_hyd_C"/>
    <property type="match status" value="1"/>
</dbReference>
<dbReference type="InterPro" id="IPR026888">
    <property type="entry name" value="AcetylCoA_hyd_C"/>
</dbReference>
<dbReference type="SUPFAM" id="SSF100950">
    <property type="entry name" value="NagB/RpiA/CoA transferase-like"/>
    <property type="match status" value="2"/>
</dbReference>
<evidence type="ECO:0000256" key="3">
    <source>
        <dbReference type="SAM" id="MobiDB-lite"/>
    </source>
</evidence>
<comment type="similarity">
    <text evidence="1">Belongs to the acetyl-CoA hydrolase/transferase family.</text>
</comment>
<dbReference type="SUPFAM" id="SSF55729">
    <property type="entry name" value="Acyl-CoA N-acyltransferases (Nat)"/>
    <property type="match status" value="1"/>
</dbReference>
<reference evidence="5 6" key="1">
    <citation type="submission" date="2019-07" db="EMBL/GenBank/DDBJ databases">
        <title>Genomic Encyclopedia of Archaeal and Bacterial Type Strains, Phase II (KMG-II): from individual species to whole genera.</title>
        <authorList>
            <person name="Goeker M."/>
        </authorList>
    </citation>
    <scope>NUCLEOTIDE SEQUENCE [LARGE SCALE GENOMIC DNA]</scope>
    <source>
        <strain evidence="5 6">ATCC BAA-1139</strain>
    </source>
</reference>
<dbReference type="Pfam" id="PF02550">
    <property type="entry name" value="AcetylCoA_hydro"/>
    <property type="match status" value="1"/>
</dbReference>
<organism evidence="5 6">
    <name type="scientific">Geobacter argillaceus</name>
    <dbReference type="NCBI Taxonomy" id="345631"/>
    <lineage>
        <taxon>Bacteria</taxon>
        <taxon>Pseudomonadati</taxon>
        <taxon>Thermodesulfobacteriota</taxon>
        <taxon>Desulfuromonadia</taxon>
        <taxon>Geobacterales</taxon>
        <taxon>Geobacteraceae</taxon>
        <taxon>Geobacter</taxon>
    </lineage>
</organism>
<evidence type="ECO:0000256" key="2">
    <source>
        <dbReference type="ARBA" id="ARBA00022679"/>
    </source>
</evidence>
<dbReference type="Gene3D" id="3.30.750.70">
    <property type="entry name" value="4-hydroxybutyrate coenzyme like domains"/>
    <property type="match status" value="1"/>
</dbReference>
<dbReference type="AlphaFoldDB" id="A0A562VJ33"/>
<keyword evidence="6" id="KW-1185">Reference proteome</keyword>
<dbReference type="CDD" id="cd04301">
    <property type="entry name" value="NAT_SF"/>
    <property type="match status" value="1"/>
</dbReference>
<dbReference type="GO" id="GO:0016747">
    <property type="term" value="F:acyltransferase activity, transferring groups other than amino-acyl groups"/>
    <property type="evidence" value="ECO:0007669"/>
    <property type="project" value="InterPro"/>
</dbReference>
<keyword evidence="2" id="KW-0808">Transferase</keyword>
<name>A0A562VJ33_9BACT</name>
<dbReference type="InterPro" id="IPR037171">
    <property type="entry name" value="NagB/RpiA_transferase-like"/>
</dbReference>
<dbReference type="InterPro" id="IPR038460">
    <property type="entry name" value="AcetylCoA_hyd_C_sf"/>
</dbReference>
<dbReference type="EMBL" id="VLLN01000019">
    <property type="protein sequence ID" value="TWJ17794.1"/>
    <property type="molecule type" value="Genomic_DNA"/>
</dbReference>
<proteinExistence type="inferred from homology"/>
<dbReference type="InterPro" id="IPR003702">
    <property type="entry name" value="ActCoA_hydro_N"/>
</dbReference>
<dbReference type="PANTHER" id="PTHR21432:SF20">
    <property type="entry name" value="ACETYL-COA HYDROLASE"/>
    <property type="match status" value="1"/>
</dbReference>
<dbReference type="InterPro" id="IPR046433">
    <property type="entry name" value="ActCoA_hydro"/>
</dbReference>
<dbReference type="GO" id="GO:0008775">
    <property type="term" value="F:acetate CoA-transferase activity"/>
    <property type="evidence" value="ECO:0007669"/>
    <property type="project" value="InterPro"/>
</dbReference>
<dbReference type="Gene3D" id="3.40.1080.20">
    <property type="entry name" value="Acetyl-CoA hydrolase/transferase C-terminal domain"/>
    <property type="match status" value="1"/>
</dbReference>
<dbReference type="InterPro" id="IPR016181">
    <property type="entry name" value="Acyl_CoA_acyltransferase"/>
</dbReference>
<feature type="compositionally biased region" description="Basic and acidic residues" evidence="3">
    <location>
        <begin position="620"/>
        <end position="632"/>
    </location>
</feature>
<protein>
    <submittedName>
        <fullName evidence="5">Acyl-CoA hydrolase</fullName>
    </submittedName>
</protein>
<dbReference type="GO" id="GO:0006083">
    <property type="term" value="P:acetate metabolic process"/>
    <property type="evidence" value="ECO:0007669"/>
    <property type="project" value="InterPro"/>
</dbReference>
<dbReference type="GO" id="GO:0016787">
    <property type="term" value="F:hydrolase activity"/>
    <property type="evidence" value="ECO:0007669"/>
    <property type="project" value="UniProtKB-KW"/>
</dbReference>
<dbReference type="Pfam" id="PF00583">
    <property type="entry name" value="Acetyltransf_1"/>
    <property type="match status" value="1"/>
</dbReference>
<dbReference type="PANTHER" id="PTHR21432">
    <property type="entry name" value="ACETYL-COA HYDROLASE-RELATED"/>
    <property type="match status" value="1"/>
</dbReference>
<evidence type="ECO:0000256" key="1">
    <source>
        <dbReference type="ARBA" id="ARBA00009632"/>
    </source>
</evidence>
<feature type="domain" description="N-acetyltransferase" evidence="4">
    <location>
        <begin position="461"/>
        <end position="616"/>
    </location>
</feature>